<evidence type="ECO:0000313" key="5">
    <source>
        <dbReference type="Proteomes" id="UP000007509"/>
    </source>
</evidence>
<comment type="caution">
    <text evidence="4">The sequence shown here is derived from an EMBL/GenBank/DDBJ whole genome shotgun (WGS) entry which is preliminary data.</text>
</comment>
<reference evidence="4 5" key="1">
    <citation type="journal article" date="2012" name="J. Bacteriol.">
        <title>Twenty-one genome sequences from Pseudomonas species and 19 genome sequences from diverse bacteria isolated from the rhizosphere and endosphere of Populus deltoides.</title>
        <authorList>
            <person name="Brown S.D."/>
            <person name="Utturkar S.M."/>
            <person name="Klingeman D.M."/>
            <person name="Johnson C.M."/>
            <person name="Martin S.L."/>
            <person name="Land M.L."/>
            <person name="Lu T.Y."/>
            <person name="Schadt C.W."/>
            <person name="Doktycz M.J."/>
            <person name="Pelletier D.A."/>
        </authorList>
    </citation>
    <scope>NUCLEOTIDE SEQUENCE [LARGE SCALE GENOMIC DNA]</scope>
    <source>
        <strain evidence="4 5">CF314</strain>
    </source>
</reference>
<dbReference type="Pfam" id="PF00326">
    <property type="entry name" value="Peptidase_S9"/>
    <property type="match status" value="1"/>
</dbReference>
<gene>
    <name evidence="4" type="ORF">PMI13_01157</name>
</gene>
<dbReference type="SUPFAM" id="SSF53474">
    <property type="entry name" value="alpha/beta-Hydrolases"/>
    <property type="match status" value="1"/>
</dbReference>
<accession>J2KMV0</accession>
<dbReference type="GO" id="GO:0006508">
    <property type="term" value="P:proteolysis"/>
    <property type="evidence" value="ECO:0007669"/>
    <property type="project" value="InterPro"/>
</dbReference>
<dbReference type="GO" id="GO:0004252">
    <property type="term" value="F:serine-type endopeptidase activity"/>
    <property type="evidence" value="ECO:0007669"/>
    <property type="project" value="TreeGrafter"/>
</dbReference>
<dbReference type="InterPro" id="IPR029058">
    <property type="entry name" value="AB_hydrolase_fold"/>
</dbReference>
<dbReference type="PANTHER" id="PTHR42776">
    <property type="entry name" value="SERINE PEPTIDASE S9 FAMILY MEMBER"/>
    <property type="match status" value="1"/>
</dbReference>
<evidence type="ECO:0000256" key="2">
    <source>
        <dbReference type="SAM" id="SignalP"/>
    </source>
</evidence>
<dbReference type="AlphaFoldDB" id="J2KMV0"/>
<dbReference type="EMBL" id="AKJY01000014">
    <property type="protein sequence ID" value="EJL74418.1"/>
    <property type="molecule type" value="Genomic_DNA"/>
</dbReference>
<dbReference type="Gene3D" id="3.40.50.1820">
    <property type="entry name" value="alpha/beta hydrolase"/>
    <property type="match status" value="1"/>
</dbReference>
<protein>
    <submittedName>
        <fullName evidence="4">Prolyl oligopeptidase family protein</fullName>
    </submittedName>
</protein>
<dbReference type="InterPro" id="IPR001375">
    <property type="entry name" value="Peptidase_S9_cat"/>
</dbReference>
<keyword evidence="5" id="KW-1185">Reference proteome</keyword>
<feature type="chain" id="PRO_5003749772" evidence="2">
    <location>
        <begin position="22"/>
        <end position="834"/>
    </location>
</feature>
<evidence type="ECO:0000256" key="1">
    <source>
        <dbReference type="ARBA" id="ARBA00022801"/>
    </source>
</evidence>
<evidence type="ECO:0000313" key="4">
    <source>
        <dbReference type="EMBL" id="EJL74418.1"/>
    </source>
</evidence>
<sequence>MKRSVCIFILFFIGVLYPAQSKNDTLEIWMSKFYKLVNPVLSEDGKWAAVRKRYNANQDTLIVINTHKPNVPIATIAVNGESSFLKGEGILVFGGGTAELIGLKSGTRKHYDNARTAYPFSKKGQYGILRKDSVLSVYTMEGIRIHEIKGIQGLPVMDGNKSLYFCRKTGTQYEIINISGNETRHVGIIENKVKKIELSPSGKQLIITTSEKLTGSLQVMFMNTRTGKSVSFPNVSSGKDDYYKVTEIQEGKAYWVALYCPQNREEGLVDIWYGNDDNLGAKKTGTVKSRYWLWKPESEQVQELPNTRYPVIAPLNSERYFLAFHPTRGHNFLTYRPQFNETSIYDAEQQTYRPLGTLKGVFYGSPELICSMNSKMVLGSEDGKRWTLFGLESAKKSTIEKDGLRNPVFSDDNQSILFESEDGLWKYNIKNKVLTHTNVWRGKTVKIMNPKQYDLSPPYQFAVTSFERKKPILVEITDRSNNLTSYSIWRGDTVKEIVSPTRNRVRDIVFGDRLENFCTLEENYNLPPQLFLRDSKQDTQQLIYGADFVDQSANLLRQDIIHYTTADGLPLKGILYYPSSYSPNKKYPMVVYIYQIQSSKSNEYLTPGYNNSDGFDIRTLLEKGYFVLLPDTFIGSAGAGVSALDCVNKALDIVSKTRGIDMKKVGLIGHSFGGYEVNFIATQSDRFTTFISGSGHSDIVNSYFSYNYHFTGPHYWQYENGQYDMKVAFSENKDLYFRNNPIYNVERVNTPMLLWTGQKDENVPWNQTMTFFIGLKRNKKPVIALFYPNGGHAFHAGTAEKKDLYNKVFEWWDYYLKDRKNVSWINRKMEKGAR</sequence>
<dbReference type="SUPFAM" id="SSF82171">
    <property type="entry name" value="DPP6 N-terminal domain-like"/>
    <property type="match status" value="1"/>
</dbReference>
<evidence type="ECO:0000259" key="3">
    <source>
        <dbReference type="Pfam" id="PF00326"/>
    </source>
</evidence>
<keyword evidence="2" id="KW-0732">Signal</keyword>
<dbReference type="PANTHER" id="PTHR42776:SF4">
    <property type="entry name" value="ACYLAMINO-ACID-RELEASING ENZYME"/>
    <property type="match status" value="1"/>
</dbReference>
<keyword evidence="1" id="KW-0378">Hydrolase</keyword>
<dbReference type="PATRIC" id="fig|1144316.3.peg.1162"/>
<dbReference type="OrthoDB" id="9812921at2"/>
<proteinExistence type="predicted"/>
<dbReference type="Proteomes" id="UP000007509">
    <property type="component" value="Unassembled WGS sequence"/>
</dbReference>
<organism evidence="4 5">
    <name type="scientific">Chryseobacterium populi</name>
    <dbReference type="NCBI Taxonomy" id="1144316"/>
    <lineage>
        <taxon>Bacteria</taxon>
        <taxon>Pseudomonadati</taxon>
        <taxon>Bacteroidota</taxon>
        <taxon>Flavobacteriia</taxon>
        <taxon>Flavobacteriales</taxon>
        <taxon>Weeksellaceae</taxon>
        <taxon>Chryseobacterium group</taxon>
        <taxon>Chryseobacterium</taxon>
    </lineage>
</organism>
<feature type="domain" description="Peptidase S9 prolyl oligopeptidase catalytic" evidence="3">
    <location>
        <begin position="645"/>
        <end position="818"/>
    </location>
</feature>
<name>J2KMV0_9FLAO</name>
<dbReference type="RefSeq" id="WP_007841529.1">
    <property type="nucleotide sequence ID" value="NZ_AKJY01000014.1"/>
</dbReference>
<feature type="signal peptide" evidence="2">
    <location>
        <begin position="1"/>
        <end position="21"/>
    </location>
</feature>